<dbReference type="InterPro" id="IPR008979">
    <property type="entry name" value="Galactose-bd-like_sf"/>
</dbReference>
<gene>
    <name evidence="4" type="ORF">MANY_06210</name>
</gene>
<dbReference type="EMBL" id="AP022620">
    <property type="protein sequence ID" value="BBZ75284.1"/>
    <property type="molecule type" value="Genomic_DNA"/>
</dbReference>
<dbReference type="InterPro" id="IPR013736">
    <property type="entry name" value="Xaa-Pro_dipept_C"/>
</dbReference>
<dbReference type="InterPro" id="IPR050585">
    <property type="entry name" value="Xaa-Pro_dipeptidyl-ppase/CocE"/>
</dbReference>
<dbReference type="Proteomes" id="UP000467249">
    <property type="component" value="Chromosome"/>
</dbReference>
<feature type="region of interest" description="Disordered" evidence="2">
    <location>
        <begin position="550"/>
        <end position="571"/>
    </location>
</feature>
<name>A0A6N4W5C9_9MYCO</name>
<protein>
    <submittedName>
        <fullName evidence="4">Hydrolase</fullName>
    </submittedName>
</protein>
<dbReference type="KEGG" id="many:MANY_06210"/>
<dbReference type="InterPro" id="IPR000383">
    <property type="entry name" value="Xaa-Pro-like_dom"/>
</dbReference>
<feature type="domain" description="Xaa-Pro dipeptidyl-peptidase C-terminal" evidence="3">
    <location>
        <begin position="324"/>
        <end position="550"/>
    </location>
</feature>
<evidence type="ECO:0000256" key="2">
    <source>
        <dbReference type="SAM" id="MobiDB-lite"/>
    </source>
</evidence>
<dbReference type="Pfam" id="PF08530">
    <property type="entry name" value="PepX_C"/>
    <property type="match status" value="1"/>
</dbReference>
<dbReference type="AlphaFoldDB" id="A0A6N4W5C9"/>
<dbReference type="Pfam" id="PF02129">
    <property type="entry name" value="Peptidase_S15"/>
    <property type="match status" value="1"/>
</dbReference>
<dbReference type="PANTHER" id="PTHR43056">
    <property type="entry name" value="PEPTIDASE S9 PROLYL OLIGOPEPTIDASE"/>
    <property type="match status" value="1"/>
</dbReference>
<evidence type="ECO:0000256" key="1">
    <source>
        <dbReference type="ARBA" id="ARBA00022801"/>
    </source>
</evidence>
<evidence type="ECO:0000313" key="5">
    <source>
        <dbReference type="Proteomes" id="UP000467249"/>
    </source>
</evidence>
<sequence length="571" mass="62305">MTNPVARANFRPARTRVRQFADRAVGRALKLPPPSTDYVVHRGVGIPMRDGVTLRATRYAPLTTAPRGTILVRGPYGRSFPFSLIYAQLYAARGYHVLLQSVRGTFGSGGQFVPMVHEAPDAADTVVWLREQDWFTGSFATIGLSYLGYTQWALLADPPPELAAAVITVGPHDFHASSWGTGSFSLNDFLGWSDMVAHQEAPPLQRLAYQVIAGRRLERGVLGLPLGGAGREFLGAGSPWYESWIEHPEVDDPFWETMRMTTALDRCEVPVLLLTGWQDLFLEQTIHQYRHLRARDVDVALTIGPWTHSDMVTKAAGQAANETLTWLGAHLAKTPTRQRPGRVRIYVDHHGWVDLPDWPPATGEGVMYLQPAGRLAAAPPPGDGTPSTFRYDPADPTPTLGGRLLARTSGYRDDTALAQRGDVLSFTSGPLDSDLYVCGNPVIELAHESDIAHFDLFVRISEVDARGRSRNVSDGYRRFTANPDGPIRIELDAIAHRFAAGTRIRVLVAGGSHPRYARNLGTGEPAISGQRMVASVHTVHHGAGGVSRLILPASDVPPSADGGTNPRRDRG</sequence>
<dbReference type="SMART" id="SM00939">
    <property type="entry name" value="PepX_C"/>
    <property type="match status" value="1"/>
</dbReference>
<keyword evidence="5" id="KW-1185">Reference proteome</keyword>
<dbReference type="NCBIfam" id="TIGR00976">
    <property type="entry name" value="CocE_NonD"/>
    <property type="match status" value="1"/>
</dbReference>
<dbReference type="SUPFAM" id="SSF49785">
    <property type="entry name" value="Galactose-binding domain-like"/>
    <property type="match status" value="1"/>
</dbReference>
<dbReference type="InterPro" id="IPR005674">
    <property type="entry name" value="CocE/Ser_esterase"/>
</dbReference>
<dbReference type="InterPro" id="IPR029058">
    <property type="entry name" value="AB_hydrolase_fold"/>
</dbReference>
<dbReference type="Gene3D" id="3.40.50.1820">
    <property type="entry name" value="alpha/beta hydrolase"/>
    <property type="match status" value="1"/>
</dbReference>
<reference evidence="4 5" key="1">
    <citation type="journal article" date="2019" name="Emerg. Microbes Infect.">
        <title>Comprehensive subspecies identification of 175 nontuberculous mycobacteria species based on 7547 genomic profiles.</title>
        <authorList>
            <person name="Matsumoto Y."/>
            <person name="Kinjo T."/>
            <person name="Motooka D."/>
            <person name="Nabeya D."/>
            <person name="Jung N."/>
            <person name="Uechi K."/>
            <person name="Horii T."/>
            <person name="Iida T."/>
            <person name="Fujita J."/>
            <person name="Nakamura S."/>
        </authorList>
    </citation>
    <scope>NUCLEOTIDE SEQUENCE [LARGE SCALE GENOMIC DNA]</scope>
    <source>
        <strain evidence="4 5">JCM 30275</strain>
    </source>
</reference>
<keyword evidence="1 4" id="KW-0378">Hydrolase</keyword>
<evidence type="ECO:0000259" key="3">
    <source>
        <dbReference type="SMART" id="SM00939"/>
    </source>
</evidence>
<dbReference type="Gene3D" id="2.60.120.260">
    <property type="entry name" value="Galactose-binding domain-like"/>
    <property type="match status" value="1"/>
</dbReference>
<proteinExistence type="predicted"/>
<dbReference type="GO" id="GO:0008239">
    <property type="term" value="F:dipeptidyl-peptidase activity"/>
    <property type="evidence" value="ECO:0007669"/>
    <property type="project" value="InterPro"/>
</dbReference>
<dbReference type="RefSeq" id="WP_246224183.1">
    <property type="nucleotide sequence ID" value="NZ_AP022620.1"/>
</dbReference>
<dbReference type="Gene3D" id="1.10.3020.10">
    <property type="entry name" value="alpha-amino acid ester hydrolase ( Helical cap domain)"/>
    <property type="match status" value="1"/>
</dbReference>
<accession>A0A6N4W5C9</accession>
<evidence type="ECO:0000313" key="4">
    <source>
        <dbReference type="EMBL" id="BBZ75284.1"/>
    </source>
</evidence>
<dbReference type="SUPFAM" id="SSF53474">
    <property type="entry name" value="alpha/beta-Hydrolases"/>
    <property type="match status" value="1"/>
</dbReference>
<organism evidence="4 5">
    <name type="scientific">Mycolicibacterium anyangense</name>
    <dbReference type="NCBI Taxonomy" id="1431246"/>
    <lineage>
        <taxon>Bacteria</taxon>
        <taxon>Bacillati</taxon>
        <taxon>Actinomycetota</taxon>
        <taxon>Actinomycetes</taxon>
        <taxon>Mycobacteriales</taxon>
        <taxon>Mycobacteriaceae</taxon>
        <taxon>Mycolicibacterium</taxon>
    </lineage>
</organism>
<dbReference type="PANTHER" id="PTHR43056:SF10">
    <property type="entry name" value="COCE_NOND FAMILY, PUTATIVE (AFU_ORTHOLOGUE AFUA_7G00600)-RELATED"/>
    <property type="match status" value="1"/>
</dbReference>